<feature type="compositionally biased region" description="Polar residues" evidence="1">
    <location>
        <begin position="532"/>
        <end position="544"/>
    </location>
</feature>
<gene>
    <name evidence="2" type="ORF">BBO_09509</name>
</gene>
<feature type="region of interest" description="Disordered" evidence="1">
    <location>
        <begin position="501"/>
        <end position="587"/>
    </location>
</feature>
<dbReference type="EMBL" id="AZHA01000103">
    <property type="protein sequence ID" value="KZZ99239.1"/>
    <property type="molecule type" value="Genomic_DNA"/>
</dbReference>
<feature type="compositionally biased region" description="Polar residues" evidence="1">
    <location>
        <begin position="65"/>
        <end position="77"/>
    </location>
</feature>
<name>A0A168EX58_9HYPO</name>
<dbReference type="Proteomes" id="UP000076863">
    <property type="component" value="Unassembled WGS sequence"/>
</dbReference>
<keyword evidence="3" id="KW-1185">Reference proteome</keyword>
<evidence type="ECO:0000313" key="3">
    <source>
        <dbReference type="Proteomes" id="UP000076863"/>
    </source>
</evidence>
<evidence type="ECO:0000313" key="2">
    <source>
        <dbReference type="EMBL" id="KZZ99239.1"/>
    </source>
</evidence>
<sequence length="726" mass="80866">MAHAQSVDWDDPESVPVFIEAFWPCLPDENKRRVHHQLRPFLPDTAELLSQGNIEPIIQTATSLPRIQSMSALPTPSHQRRSSREPAEAITTPQLTLEKSIHASKPTNSSRRTSRRLPCAPGPSDEPLVTTNQQICSQRSSRVAATTPAGPLPAVPPMLKMKESTKNLPDHPIDTLAELVQSFIEPLQSSPSVTRDISETSCQLPEPHSHPLFSGANDDTKKLVLKLAEAFFSNHGRNLQQCKNIVEKQYETKALVISATRALRFHCLALVCLRDHLVQGTKRMPLRKKLNPNQAKLKLIEAQRRLFPNMTESDVSKKITEELDAGTKYANIVQQFSISAVPRLNHKCTSRYEGHKLTKELVGDLEGEGAKPRKILEDLAGKGEVSVEVVLEIVAAGFFLWTYYQHHLTLFPQGCGGQNCHWGEAPTRLHHEHETGYPTGTRIGNITADPPSNINFEMVGNVSAASPMLSHDITELRKHNMALLLRALAPANETSFRSFLSLSSKRSDSSGTVAPAKRPKKASDVSNPRLRTWSSSGQAQSANHPPQRRHDAAQPPTDARYGPQLNEADTTGDAIHNPCPPPSSNVPSMPDLEPLRRWDDLDFLPPNELLIPDSEPLRRWDDLDFLPPNELLIPSSEPQGQWDDLDFLPPNELLIPDSEPLRRWDDLDFLPPNELLIPSSEPQGQWDDLNFLPPNELLIPGPEALGQRDASHFSTPNKTHMSYIFP</sequence>
<accession>A0A168EX58</accession>
<protein>
    <submittedName>
        <fullName evidence="2">Uncharacterized protein</fullName>
    </submittedName>
</protein>
<dbReference type="AlphaFoldDB" id="A0A168EX58"/>
<organism evidence="2 3">
    <name type="scientific">Beauveria brongniartii RCEF 3172</name>
    <dbReference type="NCBI Taxonomy" id="1081107"/>
    <lineage>
        <taxon>Eukaryota</taxon>
        <taxon>Fungi</taxon>
        <taxon>Dikarya</taxon>
        <taxon>Ascomycota</taxon>
        <taxon>Pezizomycotina</taxon>
        <taxon>Sordariomycetes</taxon>
        <taxon>Hypocreomycetidae</taxon>
        <taxon>Hypocreales</taxon>
        <taxon>Cordycipitaceae</taxon>
        <taxon>Beauveria</taxon>
        <taxon>Beauveria brongniartii</taxon>
    </lineage>
</organism>
<comment type="caution">
    <text evidence="2">The sequence shown here is derived from an EMBL/GenBank/DDBJ whole genome shotgun (WGS) entry which is preliminary data.</text>
</comment>
<evidence type="ECO:0000256" key="1">
    <source>
        <dbReference type="SAM" id="MobiDB-lite"/>
    </source>
</evidence>
<feature type="region of interest" description="Disordered" evidence="1">
    <location>
        <begin position="65"/>
        <end position="157"/>
    </location>
</feature>
<proteinExistence type="predicted"/>
<reference evidence="2 3" key="1">
    <citation type="journal article" date="2016" name="Genome Biol. Evol.">
        <title>Divergent and convergent evolution of fungal pathogenicity.</title>
        <authorList>
            <person name="Shang Y."/>
            <person name="Xiao G."/>
            <person name="Zheng P."/>
            <person name="Cen K."/>
            <person name="Zhan S."/>
            <person name="Wang C."/>
        </authorList>
    </citation>
    <scope>NUCLEOTIDE SEQUENCE [LARGE SCALE GENOMIC DNA]</scope>
    <source>
        <strain evidence="2 3">RCEF 3172</strain>
    </source>
</reference>
<feature type="compositionally biased region" description="Polar residues" evidence="1">
    <location>
        <begin position="129"/>
        <end position="144"/>
    </location>
</feature>